<dbReference type="EMBL" id="BAABJO010000041">
    <property type="protein sequence ID" value="GAA5138564.1"/>
    <property type="molecule type" value="Genomic_DNA"/>
</dbReference>
<organism evidence="3 4">
    <name type="scientific">Pseudonocardia adelaidensis</name>
    <dbReference type="NCBI Taxonomy" id="648754"/>
    <lineage>
        <taxon>Bacteria</taxon>
        <taxon>Bacillati</taxon>
        <taxon>Actinomycetota</taxon>
        <taxon>Actinomycetes</taxon>
        <taxon>Pseudonocardiales</taxon>
        <taxon>Pseudonocardiaceae</taxon>
        <taxon>Pseudonocardia</taxon>
    </lineage>
</organism>
<feature type="region of interest" description="Disordered" evidence="1">
    <location>
        <begin position="116"/>
        <end position="139"/>
    </location>
</feature>
<sequence length="139" mass="14865">MRLFPVARGPMVLLCHPGHPVATGEPTWADLGAQVFVDFPPEWSIRELGDRAFAQAGQPREVELEVDDVHGLIDLVRHRLGVAIVPESVARKKSAAGLAVRPLPGAVEIDWEVAARSAPTSGRAPRRWSSAASPGRAPG</sequence>
<name>A0ABP9P1W8_9PSEU</name>
<feature type="domain" description="LysR substrate-binding" evidence="2">
    <location>
        <begin position="4"/>
        <end position="119"/>
    </location>
</feature>
<dbReference type="Gene3D" id="3.40.190.290">
    <property type="match status" value="1"/>
</dbReference>
<gene>
    <name evidence="3" type="ORF">GCM10023320_73070</name>
</gene>
<evidence type="ECO:0000256" key="1">
    <source>
        <dbReference type="SAM" id="MobiDB-lite"/>
    </source>
</evidence>
<dbReference type="Proteomes" id="UP001500804">
    <property type="component" value="Unassembled WGS sequence"/>
</dbReference>
<protein>
    <recommendedName>
        <fullName evidence="2">LysR substrate-binding domain-containing protein</fullName>
    </recommendedName>
</protein>
<proteinExistence type="predicted"/>
<dbReference type="PANTHER" id="PTHR30419">
    <property type="entry name" value="HTH-TYPE TRANSCRIPTIONAL REGULATOR YBHD"/>
    <property type="match status" value="1"/>
</dbReference>
<dbReference type="PANTHER" id="PTHR30419:SF31">
    <property type="entry name" value="BLR3139 PROTEIN"/>
    <property type="match status" value="1"/>
</dbReference>
<dbReference type="InterPro" id="IPR050950">
    <property type="entry name" value="HTH-type_LysR_regulators"/>
</dbReference>
<reference evidence="4" key="1">
    <citation type="journal article" date="2019" name="Int. J. Syst. Evol. Microbiol.">
        <title>The Global Catalogue of Microorganisms (GCM) 10K type strain sequencing project: providing services to taxonomists for standard genome sequencing and annotation.</title>
        <authorList>
            <consortium name="The Broad Institute Genomics Platform"/>
            <consortium name="The Broad Institute Genome Sequencing Center for Infectious Disease"/>
            <person name="Wu L."/>
            <person name="Ma J."/>
        </authorList>
    </citation>
    <scope>NUCLEOTIDE SEQUENCE [LARGE SCALE GENOMIC DNA]</scope>
    <source>
        <strain evidence="4">JCM 18302</strain>
    </source>
</reference>
<dbReference type="InterPro" id="IPR005119">
    <property type="entry name" value="LysR_subst-bd"/>
</dbReference>
<evidence type="ECO:0000313" key="3">
    <source>
        <dbReference type="EMBL" id="GAA5138564.1"/>
    </source>
</evidence>
<accession>A0ABP9P1W8</accession>
<dbReference type="Pfam" id="PF03466">
    <property type="entry name" value="LysR_substrate"/>
    <property type="match status" value="1"/>
</dbReference>
<keyword evidence="4" id="KW-1185">Reference proteome</keyword>
<comment type="caution">
    <text evidence="3">The sequence shown here is derived from an EMBL/GenBank/DDBJ whole genome shotgun (WGS) entry which is preliminary data.</text>
</comment>
<dbReference type="SUPFAM" id="SSF53850">
    <property type="entry name" value="Periplasmic binding protein-like II"/>
    <property type="match status" value="1"/>
</dbReference>
<evidence type="ECO:0000313" key="4">
    <source>
        <dbReference type="Proteomes" id="UP001500804"/>
    </source>
</evidence>
<evidence type="ECO:0000259" key="2">
    <source>
        <dbReference type="Pfam" id="PF03466"/>
    </source>
</evidence>